<dbReference type="Gene3D" id="3.80.10.10">
    <property type="entry name" value="Ribonuclease Inhibitor"/>
    <property type="match status" value="1"/>
</dbReference>
<sequence length="356" mass="39659">MRTLCAVVAGDEYLRVLDLRGNQISDESILNDCIPNLKQNKTLTNLDLRENTGYTNKAKKLVALCLLRNLDRLKKTGLPTHKSWINPQVLLPVETTLQIAMDPRMIETANIENTAEAIDDGAQRKNHRRGGSKVSPSKRAGGGILPRPTTTASRKGTRNGAIAQPRMKSSRPLSSDDDTAAIRLLPTYSLKKHAKNTPSADNNNGIVLTRPDLSDLKSSTLSPCFDRAEEMQSDASPDRVQLQNEVYQLKEQLNKMHRMQKSQVSMKGISQQQYLTQDHYTHSYGQPLNLQLSGQSQANPQTKAVRMHNLLHELGELIEEDAEVASSLAENPAFGRFLTRLQNAASQKNSERSRMQ</sequence>
<reference evidence="2" key="1">
    <citation type="submission" date="2019-06" db="EMBL/GenBank/DDBJ databases">
        <authorList>
            <person name="Zheng W."/>
        </authorList>
    </citation>
    <scope>NUCLEOTIDE SEQUENCE</scope>
    <source>
        <strain evidence="2">QDHG01</strain>
    </source>
</reference>
<evidence type="ECO:0000313" key="2">
    <source>
        <dbReference type="EMBL" id="TNV72552.1"/>
    </source>
</evidence>
<protein>
    <recommendedName>
        <fullName evidence="4">Centrosomal protein of 78 kDa</fullName>
    </recommendedName>
</protein>
<comment type="caution">
    <text evidence="2">The sequence shown here is derived from an EMBL/GenBank/DDBJ whole genome shotgun (WGS) entry which is preliminary data.</text>
</comment>
<dbReference type="OrthoDB" id="326792at2759"/>
<dbReference type="SUPFAM" id="SSF52047">
    <property type="entry name" value="RNI-like"/>
    <property type="match status" value="1"/>
</dbReference>
<evidence type="ECO:0008006" key="4">
    <source>
        <dbReference type="Google" id="ProtNLM"/>
    </source>
</evidence>
<name>A0A8J8NCV7_HALGN</name>
<evidence type="ECO:0000313" key="3">
    <source>
        <dbReference type="Proteomes" id="UP000785679"/>
    </source>
</evidence>
<dbReference type="PROSITE" id="PS51450">
    <property type="entry name" value="LRR"/>
    <property type="match status" value="1"/>
</dbReference>
<gene>
    <name evidence="2" type="ORF">FGO68_gene17245</name>
</gene>
<keyword evidence="3" id="KW-1185">Reference proteome</keyword>
<dbReference type="EMBL" id="RRYP01021909">
    <property type="protein sequence ID" value="TNV72552.1"/>
    <property type="molecule type" value="Genomic_DNA"/>
</dbReference>
<organism evidence="2 3">
    <name type="scientific">Halteria grandinella</name>
    <dbReference type="NCBI Taxonomy" id="5974"/>
    <lineage>
        <taxon>Eukaryota</taxon>
        <taxon>Sar</taxon>
        <taxon>Alveolata</taxon>
        <taxon>Ciliophora</taxon>
        <taxon>Intramacronucleata</taxon>
        <taxon>Spirotrichea</taxon>
        <taxon>Stichotrichia</taxon>
        <taxon>Sporadotrichida</taxon>
        <taxon>Halteriidae</taxon>
        <taxon>Halteria</taxon>
    </lineage>
</organism>
<dbReference type="AlphaFoldDB" id="A0A8J8NCV7"/>
<proteinExistence type="predicted"/>
<dbReference type="InterPro" id="IPR001611">
    <property type="entry name" value="Leu-rich_rpt"/>
</dbReference>
<dbReference type="Proteomes" id="UP000785679">
    <property type="component" value="Unassembled WGS sequence"/>
</dbReference>
<evidence type="ECO:0000256" key="1">
    <source>
        <dbReference type="SAM" id="MobiDB-lite"/>
    </source>
</evidence>
<dbReference type="InterPro" id="IPR032675">
    <property type="entry name" value="LRR_dom_sf"/>
</dbReference>
<accession>A0A8J8NCV7</accession>
<feature type="region of interest" description="Disordered" evidence="1">
    <location>
        <begin position="116"/>
        <end position="178"/>
    </location>
</feature>